<dbReference type="InterPro" id="IPR012338">
    <property type="entry name" value="Beta-lactam/transpept-like"/>
</dbReference>
<feature type="signal peptide" evidence="2">
    <location>
        <begin position="1"/>
        <end position="25"/>
    </location>
</feature>
<dbReference type="Gene3D" id="3.40.710.10">
    <property type="entry name" value="DD-peptidase/beta-lactamase superfamily"/>
    <property type="match status" value="1"/>
</dbReference>
<sequence>MKKKSTRPFRLAAVASLLVCASAMAVPTLPLDSPAIDQVFKAFTAETPGCALGLYQEGKLLYAKGYGLADLNHQVPIRPDTVFDIGSTSKQFTALAVLMLQAEGKLSLQDEVSKHLPELKGLKPAITLEQMLHHTAGLRDYNELLMLAGHFGEDVTTADDALQRLAAQRGLNFTPGARFSYSNSGYFLAALIVERVSGQSLDAFLQARVFQPLGMKATHVRSDHNQVVAHRASAYSPTEHGFAIDMSNWDQVGDGAVQTTVQDLALWDGELARPRVVDAKLLQAMQQPGRLNDGQATQYGLGLGVDNYRGLPRIQHSGAWGGYRAMFMRFPAQQLGLALTCNAGQANPLALSQQVVDIVLADQLAKPAELKRPAVADAAPAGFEPQRFEGVFFDAENSQLLKIKRGGDGQLKLQRGGSGGVLMALSAQAVQTKTGITTLTLSDDAQSLSVQRRDEAAPRPFKRLPAYQPQAADLAALVGHYRSAELDTQWQIRLQGQELQMKARNGQSSLTLQGRDLIEGENAVLTLRRDAKGALQGFVYDSDRSRGIVFERR</sequence>
<keyword evidence="1" id="KW-0031">Aminopeptidase</keyword>
<reference evidence="5" key="1">
    <citation type="submission" date="2023-09" db="EMBL/GenBank/DDBJ databases">
        <title>Paucibacter sp. APW11 Genome sequencing and assembly.</title>
        <authorList>
            <person name="Kim I."/>
        </authorList>
    </citation>
    <scope>NUCLEOTIDE SEQUENCE</scope>
    <source>
        <strain evidence="5">APW11</strain>
    </source>
</reference>
<keyword evidence="6" id="KW-1185">Reference proteome</keyword>
<keyword evidence="2" id="KW-0732">Signal</keyword>
<feature type="domain" description="D-aminopeptidase" evidence="4">
    <location>
        <begin position="385"/>
        <end position="497"/>
    </location>
</feature>
<evidence type="ECO:0000259" key="4">
    <source>
        <dbReference type="Pfam" id="PF07930"/>
    </source>
</evidence>
<evidence type="ECO:0000259" key="3">
    <source>
        <dbReference type="Pfam" id="PF00144"/>
    </source>
</evidence>
<organism evidence="5 6">
    <name type="scientific">Roseateles aquae</name>
    <dbReference type="NCBI Taxonomy" id="3077235"/>
    <lineage>
        <taxon>Bacteria</taxon>
        <taxon>Pseudomonadati</taxon>
        <taxon>Pseudomonadota</taxon>
        <taxon>Betaproteobacteria</taxon>
        <taxon>Burkholderiales</taxon>
        <taxon>Sphaerotilaceae</taxon>
        <taxon>Roseateles</taxon>
    </lineage>
</organism>
<accession>A0ABU3PIB4</accession>
<dbReference type="Pfam" id="PF07930">
    <property type="entry name" value="DAP_B"/>
    <property type="match status" value="1"/>
</dbReference>
<name>A0ABU3PIB4_9BURK</name>
<keyword evidence="1" id="KW-0645">Protease</keyword>
<dbReference type="InterPro" id="IPR050491">
    <property type="entry name" value="AmpC-like"/>
</dbReference>
<feature type="chain" id="PRO_5046000468" evidence="2">
    <location>
        <begin position="26"/>
        <end position="553"/>
    </location>
</feature>
<feature type="domain" description="Beta-lactamase-related" evidence="3">
    <location>
        <begin position="36"/>
        <end position="349"/>
    </location>
</feature>
<dbReference type="SUPFAM" id="SSF56601">
    <property type="entry name" value="beta-lactamase/transpeptidase-like"/>
    <property type="match status" value="1"/>
</dbReference>
<dbReference type="RefSeq" id="WP_315653210.1">
    <property type="nucleotide sequence ID" value="NZ_JAVXZY010000014.1"/>
</dbReference>
<dbReference type="InterPro" id="IPR012856">
    <property type="entry name" value="DAP_B_dom"/>
</dbReference>
<evidence type="ECO:0000256" key="2">
    <source>
        <dbReference type="SAM" id="SignalP"/>
    </source>
</evidence>
<dbReference type="Pfam" id="PF00144">
    <property type="entry name" value="Beta-lactamase"/>
    <property type="match status" value="1"/>
</dbReference>
<dbReference type="PROSITE" id="PS00146">
    <property type="entry name" value="BETA_LACTAMASE_A"/>
    <property type="match status" value="1"/>
</dbReference>
<dbReference type="EC" id="3.1.1.103" evidence="5"/>
<comment type="caution">
    <text evidence="5">The sequence shown here is derived from an EMBL/GenBank/DDBJ whole genome shotgun (WGS) entry which is preliminary data.</text>
</comment>
<keyword evidence="5" id="KW-0378">Hydrolase</keyword>
<dbReference type="InterPro" id="IPR001466">
    <property type="entry name" value="Beta-lactam-related"/>
</dbReference>
<dbReference type="Proteomes" id="UP001246372">
    <property type="component" value="Unassembled WGS sequence"/>
</dbReference>
<evidence type="ECO:0000313" key="5">
    <source>
        <dbReference type="EMBL" id="MDT9002316.1"/>
    </source>
</evidence>
<dbReference type="GO" id="GO:0016787">
    <property type="term" value="F:hydrolase activity"/>
    <property type="evidence" value="ECO:0007669"/>
    <property type="project" value="UniProtKB-KW"/>
</dbReference>
<dbReference type="PANTHER" id="PTHR46825:SF9">
    <property type="entry name" value="BETA-LACTAMASE-RELATED DOMAIN-CONTAINING PROTEIN"/>
    <property type="match status" value="1"/>
</dbReference>
<dbReference type="InterPro" id="IPR023650">
    <property type="entry name" value="Beta-lactam_class-A_AS"/>
</dbReference>
<evidence type="ECO:0000313" key="6">
    <source>
        <dbReference type="Proteomes" id="UP001246372"/>
    </source>
</evidence>
<dbReference type="PANTHER" id="PTHR46825">
    <property type="entry name" value="D-ALANYL-D-ALANINE-CARBOXYPEPTIDASE/ENDOPEPTIDASE AMPH"/>
    <property type="match status" value="1"/>
</dbReference>
<protein>
    <submittedName>
        <fullName evidence="5">Serine hydrolase domain-containing protein</fullName>
        <ecNumber evidence="5">3.1.1.103</ecNumber>
    </submittedName>
</protein>
<evidence type="ECO:0000256" key="1">
    <source>
        <dbReference type="ARBA" id="ARBA00022438"/>
    </source>
</evidence>
<dbReference type="EMBL" id="JAVXZY010000014">
    <property type="protein sequence ID" value="MDT9002316.1"/>
    <property type="molecule type" value="Genomic_DNA"/>
</dbReference>
<proteinExistence type="predicted"/>
<gene>
    <name evidence="5" type="ORF">RQP53_23750</name>
</gene>